<evidence type="ECO:0000313" key="9">
    <source>
        <dbReference type="Proteomes" id="UP000251314"/>
    </source>
</evidence>
<sequence>MEKFAVGDHGMLSTSGIQSTLVANSGTNKLAPRFIGPFVVKQTLGDAYTLQLPTALRLHPTFYVGRLRRYHPAVIPSDAAAPNSDRARSLAPTAPPDEPNA</sequence>
<evidence type="ECO:0000256" key="1">
    <source>
        <dbReference type="SAM" id="MobiDB-lite"/>
    </source>
</evidence>
<dbReference type="VEuPathDB" id="FungiDB:PC110_g8840"/>
<feature type="region of interest" description="Disordered" evidence="1">
    <location>
        <begin position="75"/>
        <end position="101"/>
    </location>
</feature>
<dbReference type="EMBL" id="RCMI01000266">
    <property type="protein sequence ID" value="KAG2921290.1"/>
    <property type="molecule type" value="Genomic_DNA"/>
</dbReference>
<reference evidence="3" key="2">
    <citation type="submission" date="2018-10" db="EMBL/GenBank/DDBJ databases">
        <title>Effector identification in a new, highly contiguous assembly of the strawberry crown rot pathogen Phytophthora cactorum.</title>
        <authorList>
            <person name="Armitage A.D."/>
            <person name="Nellist C.F."/>
            <person name="Bates H."/>
            <person name="Vickerstaff R.J."/>
            <person name="Harrison R.J."/>
        </authorList>
    </citation>
    <scope>NUCLEOTIDE SEQUENCE</scope>
    <source>
        <strain evidence="3">15-7</strain>
        <strain evidence="4">4032</strain>
        <strain evidence="5">4040</strain>
        <strain evidence="6">P415</strain>
        <strain evidence="7">P421</strain>
    </source>
</reference>
<dbReference type="Proteomes" id="UP000735874">
    <property type="component" value="Unassembled WGS sequence"/>
</dbReference>
<dbReference type="Proteomes" id="UP000697107">
    <property type="component" value="Unassembled WGS sequence"/>
</dbReference>
<proteinExistence type="predicted"/>
<name>A0A329SE07_9STRA</name>
<dbReference type="EMBL" id="RCMK01000375">
    <property type="protein sequence ID" value="KAG2932687.1"/>
    <property type="molecule type" value="Genomic_DNA"/>
</dbReference>
<gene>
    <name evidence="8" type="ORF">PC110_g8840</name>
    <name evidence="3" type="ORF">PC113_g12881</name>
    <name evidence="4" type="ORF">PC115_g9568</name>
    <name evidence="5" type="ORF">PC117_g13075</name>
    <name evidence="6" type="ORF">PC118_g10111</name>
    <name evidence="7" type="ORF">PC129_g10796</name>
</gene>
<comment type="caution">
    <text evidence="8">The sequence shown here is derived from an EMBL/GenBank/DDBJ whole genome shotgun (WGS) entry which is preliminary data.</text>
</comment>
<dbReference type="Proteomes" id="UP000251314">
    <property type="component" value="Unassembled WGS sequence"/>
</dbReference>
<dbReference type="Proteomes" id="UP000774804">
    <property type="component" value="Unassembled WGS sequence"/>
</dbReference>
<dbReference type="EMBL" id="RCMV01000365">
    <property type="protein sequence ID" value="KAG3218394.1"/>
    <property type="molecule type" value="Genomic_DNA"/>
</dbReference>
<dbReference type="Proteomes" id="UP000736787">
    <property type="component" value="Unassembled WGS sequence"/>
</dbReference>
<feature type="domain" description="Tf2-1-like SH3-like" evidence="2">
    <location>
        <begin position="7"/>
        <end position="71"/>
    </location>
</feature>
<evidence type="ECO:0000313" key="4">
    <source>
        <dbReference type="EMBL" id="KAG2921290.1"/>
    </source>
</evidence>
<organism evidence="8 9">
    <name type="scientific">Phytophthora cactorum</name>
    <dbReference type="NCBI Taxonomy" id="29920"/>
    <lineage>
        <taxon>Eukaryota</taxon>
        <taxon>Sar</taxon>
        <taxon>Stramenopiles</taxon>
        <taxon>Oomycota</taxon>
        <taxon>Peronosporomycetes</taxon>
        <taxon>Peronosporales</taxon>
        <taxon>Peronosporaceae</taxon>
        <taxon>Phytophthora</taxon>
    </lineage>
</organism>
<dbReference type="InterPro" id="IPR056924">
    <property type="entry name" value="SH3_Tf2-1"/>
</dbReference>
<dbReference type="OrthoDB" id="116372at2759"/>
<evidence type="ECO:0000313" key="6">
    <source>
        <dbReference type="EMBL" id="KAG2982230.1"/>
    </source>
</evidence>
<dbReference type="EMBL" id="RCML01000285">
    <property type="protein sequence ID" value="KAG2982230.1"/>
    <property type="molecule type" value="Genomic_DNA"/>
</dbReference>
<keyword evidence="9" id="KW-1185">Reference proteome</keyword>
<dbReference type="AlphaFoldDB" id="A0A329SE07"/>
<reference evidence="8 9" key="1">
    <citation type="submission" date="2018-01" db="EMBL/GenBank/DDBJ databases">
        <title>Draft genome of the strawberry crown rot pathogen Phytophthora cactorum.</title>
        <authorList>
            <person name="Armitage A.D."/>
            <person name="Lysoe E."/>
            <person name="Nellist C.F."/>
            <person name="Harrison R.J."/>
            <person name="Brurberg M.B."/>
        </authorList>
    </citation>
    <scope>NUCLEOTIDE SEQUENCE [LARGE SCALE GENOMIC DNA]</scope>
    <source>
        <strain evidence="8 9">10300</strain>
    </source>
</reference>
<evidence type="ECO:0000313" key="7">
    <source>
        <dbReference type="EMBL" id="KAG3218394.1"/>
    </source>
</evidence>
<dbReference type="EMBL" id="RCMG01000401">
    <property type="protein sequence ID" value="KAG2854945.1"/>
    <property type="molecule type" value="Genomic_DNA"/>
</dbReference>
<evidence type="ECO:0000313" key="8">
    <source>
        <dbReference type="EMBL" id="RAW34851.1"/>
    </source>
</evidence>
<evidence type="ECO:0000313" key="3">
    <source>
        <dbReference type="EMBL" id="KAG2854945.1"/>
    </source>
</evidence>
<evidence type="ECO:0000313" key="5">
    <source>
        <dbReference type="EMBL" id="KAG2932687.1"/>
    </source>
</evidence>
<evidence type="ECO:0000259" key="2">
    <source>
        <dbReference type="Pfam" id="PF24626"/>
    </source>
</evidence>
<dbReference type="STRING" id="29920.A0A329SE07"/>
<accession>A0A329SE07</accession>
<dbReference type="Pfam" id="PF24626">
    <property type="entry name" value="SH3_Tf2-1"/>
    <property type="match status" value="1"/>
</dbReference>
<protein>
    <recommendedName>
        <fullName evidence="2">Tf2-1-like SH3-like domain-containing protein</fullName>
    </recommendedName>
</protein>
<dbReference type="Proteomes" id="UP000760860">
    <property type="component" value="Unassembled WGS sequence"/>
</dbReference>
<dbReference type="EMBL" id="MJFZ01000187">
    <property type="protein sequence ID" value="RAW34851.1"/>
    <property type="molecule type" value="Genomic_DNA"/>
</dbReference>